<dbReference type="HOGENOM" id="CLU_033716_0_0_11"/>
<dbReference type="AlphaFoldDB" id="A0A060ZPN0"/>
<gene>
    <name evidence="9" type="ORF">J2Z30_007023</name>
    <name evidence="8" type="ORF">SIRAN1977</name>
</gene>
<keyword evidence="4" id="KW-0560">Oxidoreductase</keyword>
<dbReference type="InterPro" id="IPR002397">
    <property type="entry name" value="Cyt_P450_B"/>
</dbReference>
<dbReference type="PANTHER" id="PTHR46696">
    <property type="entry name" value="P450, PUTATIVE (EUROFUNG)-RELATED"/>
    <property type="match status" value="1"/>
</dbReference>
<name>A0A060ZPN0_9ACTN</name>
<dbReference type="GO" id="GO:0005506">
    <property type="term" value="F:iron ion binding"/>
    <property type="evidence" value="ECO:0007669"/>
    <property type="project" value="InterPro"/>
</dbReference>
<dbReference type="GO" id="GO:0006707">
    <property type="term" value="P:cholesterol catabolic process"/>
    <property type="evidence" value="ECO:0007669"/>
    <property type="project" value="TreeGrafter"/>
</dbReference>
<dbReference type="Pfam" id="PF00067">
    <property type="entry name" value="p450"/>
    <property type="match status" value="1"/>
</dbReference>
<keyword evidence="10" id="KW-1185">Reference proteome</keyword>
<keyword evidence="3" id="KW-0479">Metal-binding</keyword>
<evidence type="ECO:0000256" key="1">
    <source>
        <dbReference type="ARBA" id="ARBA00010617"/>
    </source>
</evidence>
<dbReference type="EMBL" id="LK022848">
    <property type="protein sequence ID" value="CDR04997.1"/>
    <property type="molecule type" value="Genomic_DNA"/>
</dbReference>
<feature type="region of interest" description="Disordered" evidence="7">
    <location>
        <begin position="1"/>
        <end position="21"/>
    </location>
</feature>
<dbReference type="FunFam" id="1.10.630.10:FF:000018">
    <property type="entry name" value="Cytochrome P450 monooxygenase"/>
    <property type="match status" value="1"/>
</dbReference>
<evidence type="ECO:0000256" key="3">
    <source>
        <dbReference type="ARBA" id="ARBA00022723"/>
    </source>
</evidence>
<dbReference type="Gene3D" id="1.10.630.10">
    <property type="entry name" value="Cytochrome P450"/>
    <property type="match status" value="1"/>
</dbReference>
<dbReference type="InterPro" id="IPR001128">
    <property type="entry name" value="Cyt_P450"/>
</dbReference>
<dbReference type="RefSeq" id="WP_044568445.1">
    <property type="nucleotide sequence ID" value="NZ_BAABDR010000054.1"/>
</dbReference>
<proteinExistence type="inferred from homology"/>
<dbReference type="GO" id="GO:0036199">
    <property type="term" value="F:cholest-4-en-3-one 26-monooxygenase activity"/>
    <property type="evidence" value="ECO:0007669"/>
    <property type="project" value="TreeGrafter"/>
</dbReference>
<dbReference type="GO" id="GO:0020037">
    <property type="term" value="F:heme binding"/>
    <property type="evidence" value="ECO:0007669"/>
    <property type="project" value="InterPro"/>
</dbReference>
<evidence type="ECO:0000313" key="9">
    <source>
        <dbReference type="EMBL" id="MBP2065975.1"/>
    </source>
</evidence>
<dbReference type="PANTHER" id="PTHR46696:SF4">
    <property type="entry name" value="BIOTIN BIOSYNTHESIS CYTOCHROME P450"/>
    <property type="match status" value="1"/>
</dbReference>
<dbReference type="CDD" id="cd11033">
    <property type="entry name" value="CYP142-like"/>
    <property type="match status" value="1"/>
</dbReference>
<organism evidence="8">
    <name type="scientific">Streptomyces iranensis</name>
    <dbReference type="NCBI Taxonomy" id="576784"/>
    <lineage>
        <taxon>Bacteria</taxon>
        <taxon>Bacillati</taxon>
        <taxon>Actinomycetota</taxon>
        <taxon>Actinomycetes</taxon>
        <taxon>Kitasatosporales</taxon>
        <taxon>Streptomycetaceae</taxon>
        <taxon>Streptomyces</taxon>
        <taxon>Streptomyces violaceusniger group</taxon>
    </lineage>
</organism>
<evidence type="ECO:0000256" key="6">
    <source>
        <dbReference type="ARBA" id="ARBA00023033"/>
    </source>
</evidence>
<evidence type="ECO:0000313" key="10">
    <source>
        <dbReference type="Proteomes" id="UP000756710"/>
    </source>
</evidence>
<reference evidence="8" key="1">
    <citation type="submission" date="2014-05" db="EMBL/GenBank/DDBJ databases">
        <authorList>
            <person name="Horn Fabian"/>
        </authorList>
    </citation>
    <scope>NUCLEOTIDE SEQUENCE</scope>
</reference>
<sequence>MSQTTDPLFSTAPPDLADPRRYTEDGIEEVWRRLRTAHPVFLTRRPHAADYWSVLGHDPAAQVLKDAGTFSSTGGMRLDADPASNEAAAGKMLIVTDPPRHGGVRRVINSAFTPRMVGRLTDTIRQTAVEVIETALDQGDVDFAQVAARLPVSVISDMLGVERADWDFMLKLTMIAFGADETAGTDPQRIAEAHTELLVYYDNLLARRRRDPQEDIVSALAHGTVDGAPLTDEEILLNCNGLISGGNETTRHATIGGLLAFLRAPDQWARLRAEPELLPSAVQEILRFTSPALHVLRTARREVDLGGHRIRPGDQVAVWLPAANRDEAVFADPDRFDIARTPNRHLTFATGTHFCLGSALATSELTIFFEELLARVDLVAPRGAPRRMQSNLIWGFTSLPVTLTRRATPSR</sequence>
<comment type="similarity">
    <text evidence="1">Belongs to the cytochrome P450 family.</text>
</comment>
<accession>A0A060ZPN0</accession>
<dbReference type="EMBL" id="JAGGLR010000022">
    <property type="protein sequence ID" value="MBP2065975.1"/>
    <property type="molecule type" value="Genomic_DNA"/>
</dbReference>
<dbReference type="InterPro" id="IPR036396">
    <property type="entry name" value="Cyt_P450_sf"/>
</dbReference>
<keyword evidence="6" id="KW-0503">Monooxygenase</keyword>
<evidence type="ECO:0000256" key="4">
    <source>
        <dbReference type="ARBA" id="ARBA00023002"/>
    </source>
</evidence>
<protein>
    <submittedName>
        <fullName evidence="8">Cytochrome P450</fullName>
    </submittedName>
</protein>
<keyword evidence="5" id="KW-0408">Iron</keyword>
<keyword evidence="2" id="KW-0349">Heme</keyword>
<dbReference type="Proteomes" id="UP000756710">
    <property type="component" value="Unassembled WGS sequence"/>
</dbReference>
<dbReference type="PRINTS" id="PR00359">
    <property type="entry name" value="BP450"/>
</dbReference>
<evidence type="ECO:0000256" key="7">
    <source>
        <dbReference type="SAM" id="MobiDB-lite"/>
    </source>
</evidence>
<reference evidence="9 10" key="2">
    <citation type="submission" date="2021-03" db="EMBL/GenBank/DDBJ databases">
        <title>Genomic Encyclopedia of Type Strains, Phase IV (KMG-IV): sequencing the most valuable type-strain genomes for metagenomic binning, comparative biology and taxonomic classification.</title>
        <authorList>
            <person name="Goeker M."/>
        </authorList>
    </citation>
    <scope>NUCLEOTIDE SEQUENCE [LARGE SCALE GENOMIC DNA]</scope>
    <source>
        <strain evidence="9 10">DSM 41954</strain>
    </source>
</reference>
<dbReference type="GO" id="GO:0008395">
    <property type="term" value="F:steroid hydroxylase activity"/>
    <property type="evidence" value="ECO:0007669"/>
    <property type="project" value="TreeGrafter"/>
</dbReference>
<evidence type="ECO:0000256" key="5">
    <source>
        <dbReference type="ARBA" id="ARBA00023004"/>
    </source>
</evidence>
<evidence type="ECO:0000313" key="8">
    <source>
        <dbReference type="EMBL" id="CDR04997.1"/>
    </source>
</evidence>
<dbReference type="SUPFAM" id="SSF48264">
    <property type="entry name" value="Cytochrome P450"/>
    <property type="match status" value="1"/>
</dbReference>
<evidence type="ECO:0000256" key="2">
    <source>
        <dbReference type="ARBA" id="ARBA00022617"/>
    </source>
</evidence>